<dbReference type="STRING" id="1895771.BGO89_00060"/>
<dbReference type="Gene3D" id="3.40.50.150">
    <property type="entry name" value="Vaccinia Virus protein VP39"/>
    <property type="match status" value="1"/>
</dbReference>
<dbReference type="GO" id="GO:0008757">
    <property type="term" value="F:S-adenosylmethionine-dependent methyltransferase activity"/>
    <property type="evidence" value="ECO:0007669"/>
    <property type="project" value="UniProtKB-ARBA"/>
</dbReference>
<keyword evidence="1" id="KW-0489">Methyltransferase</keyword>
<organism evidence="4 5">
    <name type="scientific">Candidatus Kapaibacterium thiocyanatum</name>
    <dbReference type="NCBI Taxonomy" id="1895771"/>
    <lineage>
        <taxon>Bacteria</taxon>
        <taxon>Pseudomonadati</taxon>
        <taxon>Candidatus Kapaibacteriota</taxon>
        <taxon>Candidatus Kapaibacteriia</taxon>
        <taxon>Candidatus Kapaibacteriales</taxon>
        <taxon>Candidatus Kapaibacteriaceae</taxon>
        <taxon>Candidatus Kapaibacterium</taxon>
    </lineage>
</organism>
<gene>
    <name evidence="4" type="ORF">BGO89_00060</name>
</gene>
<dbReference type="PANTHER" id="PTHR47739:SF1">
    <property type="entry name" value="TRNA1(VAL) (ADENINE(37)-N6)-METHYLTRANSFERASE"/>
    <property type="match status" value="1"/>
</dbReference>
<reference evidence="4 5" key="1">
    <citation type="submission" date="2016-09" db="EMBL/GenBank/DDBJ databases">
        <title>Genome-resolved meta-omics ties microbial dynamics to process performance in biotechnology for thiocyanate degradation.</title>
        <authorList>
            <person name="Kantor R.S."/>
            <person name="Huddy R.J."/>
            <person name="Iyer R."/>
            <person name="Thomas B.C."/>
            <person name="Brown C.T."/>
            <person name="Anantharaman K."/>
            <person name="Tringe S."/>
            <person name="Hettich R.L."/>
            <person name="Harrison S.T."/>
            <person name="Banfield J.F."/>
        </authorList>
    </citation>
    <scope>NUCLEOTIDE SEQUENCE [LARGE SCALE GENOMIC DNA]</scope>
    <source>
        <strain evidence="4">59-99</strain>
    </source>
</reference>
<dbReference type="GO" id="GO:0003676">
    <property type="term" value="F:nucleic acid binding"/>
    <property type="evidence" value="ECO:0007669"/>
    <property type="project" value="InterPro"/>
</dbReference>
<keyword evidence="1" id="KW-0808">Transferase</keyword>
<feature type="domain" description="Methyltransferase small" evidence="3">
    <location>
        <begin position="32"/>
        <end position="127"/>
    </location>
</feature>
<dbReference type="Pfam" id="PF05175">
    <property type="entry name" value="MTS"/>
    <property type="match status" value="1"/>
</dbReference>
<evidence type="ECO:0000313" key="4">
    <source>
        <dbReference type="EMBL" id="OJX58678.1"/>
    </source>
</evidence>
<dbReference type="PANTHER" id="PTHR47739">
    <property type="entry name" value="TRNA1(VAL) (ADENINE(37)-N6)-METHYLTRANSFERASE"/>
    <property type="match status" value="1"/>
</dbReference>
<sequence length="234" mass="25685">MRTFTIHQHRAAMKVTQDACILGAWAPLEGASTVVDIGTGTGLLALMAAQRLPDARIDAVDVDEGACADATDNVATSDYGQRIAVHRADIRAWSVGREGRYDHILCNPPFFQNQPPSVDPVKRTARHAETLSFDDLATICRLLLAPSGRATILVPVTELEVLTAAMASQGLVDSGRLWIRDRDDLPQRRIIIVWTVRDRSGTTEAADDHLTVRSAPGVYTDAMKDLMRPYYLHV</sequence>
<dbReference type="PROSITE" id="PS00092">
    <property type="entry name" value="N6_MTASE"/>
    <property type="match status" value="1"/>
</dbReference>
<dbReference type="InterPro" id="IPR029063">
    <property type="entry name" value="SAM-dependent_MTases_sf"/>
</dbReference>
<evidence type="ECO:0000256" key="2">
    <source>
        <dbReference type="ARBA" id="ARBA00022691"/>
    </source>
</evidence>
<dbReference type="Proteomes" id="UP000184233">
    <property type="component" value="Unassembled WGS sequence"/>
</dbReference>
<dbReference type="AlphaFoldDB" id="A0A1M3L1B2"/>
<proteinExistence type="predicted"/>
<name>A0A1M3L1B2_9BACT</name>
<dbReference type="InterPro" id="IPR007848">
    <property type="entry name" value="Small_mtfrase_dom"/>
</dbReference>
<evidence type="ECO:0000256" key="1">
    <source>
        <dbReference type="ARBA" id="ARBA00022603"/>
    </source>
</evidence>
<accession>A0A1M3L1B2</accession>
<evidence type="ECO:0000313" key="5">
    <source>
        <dbReference type="Proteomes" id="UP000184233"/>
    </source>
</evidence>
<dbReference type="GO" id="GO:0032259">
    <property type="term" value="P:methylation"/>
    <property type="evidence" value="ECO:0007669"/>
    <property type="project" value="UniProtKB-KW"/>
</dbReference>
<dbReference type="SUPFAM" id="SSF53335">
    <property type="entry name" value="S-adenosyl-L-methionine-dependent methyltransferases"/>
    <property type="match status" value="1"/>
</dbReference>
<comment type="caution">
    <text evidence="4">The sequence shown here is derived from an EMBL/GenBank/DDBJ whole genome shotgun (WGS) entry which is preliminary data.</text>
</comment>
<dbReference type="GO" id="GO:0008170">
    <property type="term" value="F:N-methyltransferase activity"/>
    <property type="evidence" value="ECO:0007669"/>
    <property type="project" value="UniProtKB-ARBA"/>
</dbReference>
<dbReference type="InterPro" id="IPR050210">
    <property type="entry name" value="tRNA_Adenine-N(6)_MTase"/>
</dbReference>
<dbReference type="CDD" id="cd02440">
    <property type="entry name" value="AdoMet_MTases"/>
    <property type="match status" value="1"/>
</dbReference>
<keyword evidence="2" id="KW-0949">S-adenosyl-L-methionine</keyword>
<evidence type="ECO:0000259" key="3">
    <source>
        <dbReference type="Pfam" id="PF05175"/>
    </source>
</evidence>
<dbReference type="EMBL" id="MKVH01000017">
    <property type="protein sequence ID" value="OJX58678.1"/>
    <property type="molecule type" value="Genomic_DNA"/>
</dbReference>
<protein>
    <recommendedName>
        <fullName evidence="3">Methyltransferase small domain-containing protein</fullName>
    </recommendedName>
</protein>
<dbReference type="InterPro" id="IPR002052">
    <property type="entry name" value="DNA_methylase_N6_adenine_CS"/>
</dbReference>